<dbReference type="InterPro" id="IPR013024">
    <property type="entry name" value="GGCT-like"/>
</dbReference>
<sequence>MSYVFVYGTLRRSGKNHDLLGDLQCVFRQCCVIGALYDSGKGYPVMKQGRSHKIYGELYDVSKSQLAAIDGLEGFKKNHSDNLFERKILRVYTDTGNDYDAFAYVAGPSFHPMSERMASGDWLVYRYLKQKNLLYFAYGSCMDDERFKQAGVDHYFKDDIGKGVLEGFAFQFSRNTSDGGKADLVENTKETVEGKVYNIPWKATHYLYEREGVFASSYRPAIVPVSINGSIHQALTFIGVRKSPETAPTKRYGTEIMRGGKGYLSDGYLQKLRKKMQLLNG</sequence>
<accession>A0A917PN96</accession>
<evidence type="ECO:0000256" key="2">
    <source>
        <dbReference type="PIRSR" id="PIRSR617939-1"/>
    </source>
</evidence>
<gene>
    <name evidence="5" type="primary">ykqA</name>
    <name evidence="5" type="ORF">GCM10007063_04510</name>
</gene>
<dbReference type="InterPro" id="IPR009288">
    <property type="entry name" value="AIG2-like_dom"/>
</dbReference>
<feature type="binding site" evidence="3">
    <location>
        <position position="252"/>
    </location>
    <ligand>
        <name>substrate</name>
    </ligand>
</feature>
<name>A0A917PN96_9BACI</name>
<dbReference type="EMBL" id="BMNQ01000003">
    <property type="protein sequence ID" value="GGJ85073.1"/>
    <property type="molecule type" value="Genomic_DNA"/>
</dbReference>
<evidence type="ECO:0000256" key="3">
    <source>
        <dbReference type="PIRSR" id="PIRSR617939-2"/>
    </source>
</evidence>
<dbReference type="Proteomes" id="UP000658382">
    <property type="component" value="Unassembled WGS sequence"/>
</dbReference>
<protein>
    <submittedName>
        <fullName evidence="5">Gamma-glutamylcyclotransferase YkqA</fullName>
    </submittedName>
</protein>
<dbReference type="InterPro" id="IPR036568">
    <property type="entry name" value="GGCT-like_sf"/>
</dbReference>
<dbReference type="Pfam" id="PF06094">
    <property type="entry name" value="GGACT"/>
    <property type="match status" value="1"/>
</dbReference>
<proteinExistence type="predicted"/>
<reference evidence="5" key="1">
    <citation type="journal article" date="2014" name="Int. J. Syst. Evol. Microbiol.">
        <title>Complete genome sequence of Corynebacterium casei LMG S-19264T (=DSM 44701T), isolated from a smear-ripened cheese.</title>
        <authorList>
            <consortium name="US DOE Joint Genome Institute (JGI-PGF)"/>
            <person name="Walter F."/>
            <person name="Albersmeier A."/>
            <person name="Kalinowski J."/>
            <person name="Ruckert C."/>
        </authorList>
    </citation>
    <scope>NUCLEOTIDE SEQUENCE</scope>
    <source>
        <strain evidence="5">JCM 12580</strain>
    </source>
</reference>
<dbReference type="GO" id="GO:0003839">
    <property type="term" value="F:gamma-glutamylcyclotransferase activity"/>
    <property type="evidence" value="ECO:0007669"/>
    <property type="project" value="InterPro"/>
</dbReference>
<keyword evidence="6" id="KW-1185">Reference proteome</keyword>
<organism evidence="5 6">
    <name type="scientific">Lentibacillus kapialis</name>
    <dbReference type="NCBI Taxonomy" id="340214"/>
    <lineage>
        <taxon>Bacteria</taxon>
        <taxon>Bacillati</taxon>
        <taxon>Bacillota</taxon>
        <taxon>Bacilli</taxon>
        <taxon>Bacillales</taxon>
        <taxon>Bacillaceae</taxon>
        <taxon>Lentibacillus</taxon>
    </lineage>
</organism>
<dbReference type="Pfam" id="PF13772">
    <property type="entry name" value="AIG2_2"/>
    <property type="match status" value="1"/>
</dbReference>
<evidence type="ECO:0000259" key="4">
    <source>
        <dbReference type="Pfam" id="PF06094"/>
    </source>
</evidence>
<dbReference type="PANTHER" id="PTHR12935:SF0">
    <property type="entry name" value="GAMMA-GLUTAMYLCYCLOTRANSFERASE"/>
    <property type="match status" value="1"/>
</dbReference>
<dbReference type="Gene3D" id="3.10.490.10">
    <property type="entry name" value="Gamma-glutamyl cyclotransferase-like"/>
    <property type="match status" value="2"/>
</dbReference>
<dbReference type="InterPro" id="IPR017939">
    <property type="entry name" value="G-Glutamylcylcotransferase"/>
</dbReference>
<evidence type="ECO:0000256" key="1">
    <source>
        <dbReference type="ARBA" id="ARBA00023239"/>
    </source>
</evidence>
<feature type="domain" description="Gamma-glutamylcyclotransferase AIG2-like" evidence="4">
    <location>
        <begin position="4"/>
        <end position="123"/>
    </location>
</feature>
<keyword evidence="1" id="KW-0456">Lyase</keyword>
<dbReference type="RefSeq" id="WP_188631438.1">
    <property type="nucleotide sequence ID" value="NZ_BMNQ01000003.1"/>
</dbReference>
<feature type="binding site" evidence="3">
    <location>
        <begin position="135"/>
        <end position="140"/>
    </location>
    <ligand>
        <name>substrate</name>
    </ligand>
</feature>
<evidence type="ECO:0000313" key="5">
    <source>
        <dbReference type="EMBL" id="GGJ85073.1"/>
    </source>
</evidence>
<dbReference type="PANTHER" id="PTHR12935">
    <property type="entry name" value="GAMMA-GLUTAMYLCYCLOTRANSFERASE"/>
    <property type="match status" value="1"/>
</dbReference>
<dbReference type="SUPFAM" id="SSF110857">
    <property type="entry name" value="Gamma-glutamyl cyclotransferase-like"/>
    <property type="match status" value="2"/>
</dbReference>
<dbReference type="AlphaFoldDB" id="A0A917PN96"/>
<dbReference type="CDD" id="cd06661">
    <property type="entry name" value="GGCT_like"/>
    <property type="match status" value="2"/>
</dbReference>
<evidence type="ECO:0000313" key="6">
    <source>
        <dbReference type="Proteomes" id="UP000658382"/>
    </source>
</evidence>
<comment type="caution">
    <text evidence="5">The sequence shown here is derived from an EMBL/GenBank/DDBJ whole genome shotgun (WGS) entry which is preliminary data.</text>
</comment>
<reference evidence="5" key="2">
    <citation type="submission" date="2020-09" db="EMBL/GenBank/DDBJ databases">
        <authorList>
            <person name="Sun Q."/>
            <person name="Ohkuma M."/>
        </authorList>
    </citation>
    <scope>NUCLEOTIDE SEQUENCE</scope>
    <source>
        <strain evidence="5">JCM 12580</strain>
    </source>
</reference>
<feature type="active site" description="Proton acceptor" evidence="2">
    <location>
        <position position="211"/>
    </location>
</feature>